<feature type="domain" description="4Fe-4S ferredoxin-type" evidence="4">
    <location>
        <begin position="1"/>
        <end position="30"/>
    </location>
</feature>
<reference evidence="6" key="2">
    <citation type="journal article" date="2023" name="Nat. Commun.">
        <title>Identification of a novel Human Milk Oligosaccharides utilization cluster in the infant gut commensal Bacteroides dorei.</title>
        <authorList>
            <person name="Kijner S."/>
            <person name="Ennis D."/>
            <person name="Shmorak S."/>
            <person name="Florentin A."/>
            <person name="Yassour M."/>
        </authorList>
    </citation>
    <scope>NUCLEOTIDE SEQUENCE</scope>
    <source>
        <strain evidence="6">2</strain>
    </source>
</reference>
<dbReference type="PROSITE" id="PS51379">
    <property type="entry name" value="4FE4S_FER_2"/>
    <property type="match status" value="2"/>
</dbReference>
<dbReference type="AlphaFoldDB" id="A0A413GDF1"/>
<dbReference type="PANTHER" id="PTHR43193:SF2">
    <property type="entry name" value="POLYFERREDOXIN PROTEIN FWDF"/>
    <property type="match status" value="1"/>
</dbReference>
<dbReference type="PANTHER" id="PTHR43193">
    <property type="match status" value="1"/>
</dbReference>
<dbReference type="Gene3D" id="3.30.70.20">
    <property type="match status" value="1"/>
</dbReference>
<accession>A0A413GDF1</accession>
<reference evidence="5 7" key="1">
    <citation type="journal article" date="2019" name="Nat. Microbiol.">
        <title>Genomic variation and strain-specific functional adaptation in the human gut microbiome during early life.</title>
        <authorList>
            <person name="Vatanen T."/>
            <person name="Plichta D.R."/>
            <person name="Somani J."/>
            <person name="Munch P.C."/>
            <person name="Arthur T.D."/>
            <person name="Hall A.B."/>
            <person name="Rudolf S."/>
            <person name="Oakeley E.J."/>
            <person name="Ke X."/>
            <person name="Young R.A."/>
            <person name="Haiser H.J."/>
            <person name="Kolde R."/>
            <person name="Yassour M."/>
            <person name="Luopajarvi K."/>
            <person name="Siljander H."/>
            <person name="Virtanen S.M."/>
            <person name="Ilonen J."/>
            <person name="Uibo R."/>
            <person name="Tillmann V."/>
            <person name="Mokurov S."/>
            <person name="Dorshakova N."/>
            <person name="Porter J.A."/>
            <person name="McHardy A.C."/>
            <person name="Lahdesmaki H."/>
            <person name="Vlamakis H."/>
            <person name="Huttenhower C."/>
            <person name="Knip M."/>
            <person name="Xavier R.J."/>
        </authorList>
    </citation>
    <scope>NUCLEOTIDE SEQUENCE [LARGE SCALE GENOMIC DNA]</scope>
    <source>
        <strain evidence="5 7">RJX1047</strain>
    </source>
</reference>
<dbReference type="PROSITE" id="PS00198">
    <property type="entry name" value="4FE4S_FER_1"/>
    <property type="match status" value="1"/>
</dbReference>
<dbReference type="RefSeq" id="WP_118038366.1">
    <property type="nucleotide sequence ID" value="NZ_CAXSLT010000003.1"/>
</dbReference>
<name>A0A413GDF1_9BACT</name>
<dbReference type="GO" id="GO:0046872">
    <property type="term" value="F:metal ion binding"/>
    <property type="evidence" value="ECO:0007669"/>
    <property type="project" value="UniProtKB-KW"/>
</dbReference>
<evidence type="ECO:0000256" key="2">
    <source>
        <dbReference type="ARBA" id="ARBA00023004"/>
    </source>
</evidence>
<dbReference type="InterPro" id="IPR007525">
    <property type="entry name" value="FrhB_FdhB_C"/>
</dbReference>
<evidence type="ECO:0000313" key="7">
    <source>
        <dbReference type="Proteomes" id="UP000294527"/>
    </source>
</evidence>
<dbReference type="EMBL" id="SLTU01000001">
    <property type="protein sequence ID" value="TDA75397.1"/>
    <property type="molecule type" value="Genomic_DNA"/>
</dbReference>
<sequence length="389" mass="44995">MIEIIEKKYCTGCEACLNVCPHAAIMMVRDHEGFDYPSIYSDKCVDCGLCVKVCPVLHYEDIADKRKIYNDVQKAIAAKTNCEEWRRVSSSGGVFPAIANYILEHGGVVAGAAFDEHFDVHHVIINDKKDLIKVQASKYAQSRIRYIYKEIKKYLTDGRLVLFTGMACQIEGLKSYLRKEYFNLYTADLICMGIPSPGVWRGYLDTTFQGESIRHVNFKDKTYGWRVFALRIETDRRSFLQKRFDNAFFQCMLKTYSLRPSCFNCPFKKEERLSDFTLADCWGTVEEVPQLDDDKGLSSVIVHSSKGWRLWKELASWLDTEEVTLASIVAHNENLVRNRQGAAYRDEFYKLFSRSPQKALIWCGHNFQSDKWLKNKLLIKRVLKKIVGR</sequence>
<dbReference type="EMBL" id="CP126056">
    <property type="protein sequence ID" value="WHX08714.1"/>
    <property type="molecule type" value="Genomic_DNA"/>
</dbReference>
<dbReference type="InterPro" id="IPR052977">
    <property type="entry name" value="Polyferredoxin-like_ET"/>
</dbReference>
<keyword evidence="2" id="KW-0408">Iron</keyword>
<evidence type="ECO:0000256" key="3">
    <source>
        <dbReference type="ARBA" id="ARBA00023014"/>
    </source>
</evidence>
<dbReference type="Pfam" id="PF04432">
    <property type="entry name" value="FrhB_FdhB_C"/>
    <property type="match status" value="1"/>
</dbReference>
<proteinExistence type="predicted"/>
<dbReference type="InterPro" id="IPR017896">
    <property type="entry name" value="4Fe4S_Fe-S-bd"/>
</dbReference>
<evidence type="ECO:0000256" key="1">
    <source>
        <dbReference type="ARBA" id="ARBA00022723"/>
    </source>
</evidence>
<dbReference type="InterPro" id="IPR007516">
    <property type="entry name" value="Co_F420_Hydgase/DH_bsu_N"/>
</dbReference>
<dbReference type="GO" id="GO:0051536">
    <property type="term" value="F:iron-sulfur cluster binding"/>
    <property type="evidence" value="ECO:0007669"/>
    <property type="project" value="UniProtKB-KW"/>
</dbReference>
<organism evidence="5 7">
    <name type="scientific">Phocaeicola dorei</name>
    <dbReference type="NCBI Taxonomy" id="357276"/>
    <lineage>
        <taxon>Bacteria</taxon>
        <taxon>Pseudomonadati</taxon>
        <taxon>Bacteroidota</taxon>
        <taxon>Bacteroidia</taxon>
        <taxon>Bacteroidales</taxon>
        <taxon>Bacteroidaceae</taxon>
        <taxon>Phocaeicola</taxon>
    </lineage>
</organism>
<dbReference type="Proteomes" id="UP001177934">
    <property type="component" value="Chromosome"/>
</dbReference>
<evidence type="ECO:0000313" key="5">
    <source>
        <dbReference type="EMBL" id="TDA75397.1"/>
    </source>
</evidence>
<dbReference type="InterPro" id="IPR017900">
    <property type="entry name" value="4Fe4S_Fe_S_CS"/>
</dbReference>
<feature type="domain" description="4Fe-4S ferredoxin-type" evidence="4">
    <location>
        <begin position="35"/>
        <end position="65"/>
    </location>
</feature>
<keyword evidence="3" id="KW-0411">Iron-sulfur</keyword>
<keyword evidence="1" id="KW-0479">Metal-binding</keyword>
<dbReference type="Pfam" id="PF12838">
    <property type="entry name" value="Fer4_7"/>
    <property type="match status" value="1"/>
</dbReference>
<dbReference type="Pfam" id="PF04422">
    <property type="entry name" value="FrhB_FdhB_N"/>
    <property type="match status" value="1"/>
</dbReference>
<evidence type="ECO:0000259" key="4">
    <source>
        <dbReference type="PROSITE" id="PS51379"/>
    </source>
</evidence>
<dbReference type="Proteomes" id="UP000294527">
    <property type="component" value="Unassembled WGS sequence"/>
</dbReference>
<gene>
    <name evidence="5" type="ORF">E1I98_02985</name>
    <name evidence="6" type="ORF">QNN11_14660</name>
</gene>
<protein>
    <submittedName>
        <fullName evidence="5">4Fe-4S dicluster domain-containing protein</fullName>
    </submittedName>
    <submittedName>
        <fullName evidence="6">Coenzyme F420 hydrogenase/dehydrogenase, beta subunit C-terminal domain</fullName>
    </submittedName>
</protein>
<evidence type="ECO:0000313" key="6">
    <source>
        <dbReference type="EMBL" id="WHX08714.1"/>
    </source>
</evidence>
<dbReference type="SUPFAM" id="SSF54862">
    <property type="entry name" value="4Fe-4S ferredoxins"/>
    <property type="match status" value="1"/>
</dbReference>